<dbReference type="InterPro" id="IPR021131">
    <property type="entry name" value="Ribosomal_uL15/eL18"/>
</dbReference>
<evidence type="ECO:0000256" key="2">
    <source>
        <dbReference type="ARBA" id="ARBA00023274"/>
    </source>
</evidence>
<proteinExistence type="inferred from homology"/>
<dbReference type="SUPFAM" id="SSF52080">
    <property type="entry name" value="Ribosomal proteins L15p and L18e"/>
    <property type="match status" value="1"/>
</dbReference>
<evidence type="ECO:0000256" key="1">
    <source>
        <dbReference type="ARBA" id="ARBA00022980"/>
    </source>
</evidence>
<dbReference type="AlphaFoldDB" id="A0A6A9QNN7"/>
<feature type="domain" description="Large ribosomal subunit protein uL15/eL18" evidence="4">
    <location>
        <begin position="50"/>
        <end position="96"/>
    </location>
</feature>
<evidence type="ECO:0000313" key="5">
    <source>
        <dbReference type="EMBL" id="MUN28791.1"/>
    </source>
</evidence>
<evidence type="ECO:0000256" key="3">
    <source>
        <dbReference type="HAMAP-Rule" id="MF_00329"/>
    </source>
</evidence>
<evidence type="ECO:0000313" key="6">
    <source>
        <dbReference type="Proteomes" id="UP000470772"/>
    </source>
</evidence>
<reference evidence="5 6" key="1">
    <citation type="submission" date="2019-10" db="EMBL/GenBank/DDBJ databases">
        <title>Sequencing and Assembly of Multiple Reported Metal-Biooxidizing Members of the Extremely Thermoacidophilic Archaeal Family Sulfolobaceae.</title>
        <authorList>
            <person name="Counts J.A."/>
            <person name="Kelly R.M."/>
        </authorList>
    </citation>
    <scope>NUCLEOTIDE SEQUENCE [LARGE SCALE GENOMIC DNA]</scope>
    <source>
        <strain evidence="5 6">DSM 6482</strain>
    </source>
</reference>
<dbReference type="Gene3D" id="3.100.10.10">
    <property type="match status" value="1"/>
</dbReference>
<dbReference type="EMBL" id="WGGD01000005">
    <property type="protein sequence ID" value="MUN28791.1"/>
    <property type="molecule type" value="Genomic_DNA"/>
</dbReference>
<name>A0A6A9QNN7_SULME</name>
<dbReference type="NCBIfam" id="NF003079">
    <property type="entry name" value="PRK04005.1"/>
    <property type="match status" value="1"/>
</dbReference>
<dbReference type="OrthoDB" id="11309at2157"/>
<evidence type="ECO:0000259" key="4">
    <source>
        <dbReference type="Pfam" id="PF00828"/>
    </source>
</evidence>
<dbReference type="RefSeq" id="WP_054837664.1">
    <property type="nucleotide sequence ID" value="NZ_BBBY01000001.1"/>
</dbReference>
<dbReference type="HAMAP" id="MF_00329">
    <property type="entry name" value="Ribosomal_eL18"/>
    <property type="match status" value="1"/>
</dbReference>
<gene>
    <name evidence="3" type="primary">rpl18e</name>
    <name evidence="5" type="ORF">GC250_04905</name>
</gene>
<sequence>MRRTGSTDENVRRLLVSMREHEKPFWNYVAEELDTPTRKRAEVNLFKINKLTKANNIVVVPGKVLGTGSLDHPVIVAALSFSKSAEQKIVQAGGKILSLKKAMEEIKDFKNTSVRLIK</sequence>
<dbReference type="InterPro" id="IPR001196">
    <property type="entry name" value="Ribosomal_uL15_CS"/>
</dbReference>
<keyword evidence="2 3" id="KW-0687">Ribonucleoprotein</keyword>
<dbReference type="Pfam" id="PF00828">
    <property type="entry name" value="Ribosomal_L27A"/>
    <property type="match status" value="1"/>
</dbReference>
<protein>
    <recommendedName>
        <fullName evidence="3">Large ribosomal subunit protein eL18</fullName>
    </recommendedName>
</protein>
<dbReference type="InterPro" id="IPR022947">
    <property type="entry name" value="Ribosomal_eL18_arc"/>
</dbReference>
<dbReference type="PROSITE" id="PS00475">
    <property type="entry name" value="RIBOSOMAL_L15"/>
    <property type="match status" value="1"/>
</dbReference>
<accession>A0A6A9QNN7</accession>
<comment type="similarity">
    <text evidence="3">Belongs to the eukaryotic ribosomal protein eL18 family.</text>
</comment>
<keyword evidence="1 3" id="KW-0689">Ribosomal protein</keyword>
<dbReference type="GO" id="GO:1990904">
    <property type="term" value="C:ribonucleoprotein complex"/>
    <property type="evidence" value="ECO:0007669"/>
    <property type="project" value="UniProtKB-KW"/>
</dbReference>
<dbReference type="GO" id="GO:0005840">
    <property type="term" value="C:ribosome"/>
    <property type="evidence" value="ECO:0007669"/>
    <property type="project" value="UniProtKB-KW"/>
</dbReference>
<dbReference type="InterPro" id="IPR036227">
    <property type="entry name" value="Ribosomal_uL15/eL18_sf"/>
</dbReference>
<dbReference type="Proteomes" id="UP000470772">
    <property type="component" value="Unassembled WGS sequence"/>
</dbReference>
<dbReference type="GO" id="GO:0003735">
    <property type="term" value="F:structural constituent of ribosome"/>
    <property type="evidence" value="ECO:0007669"/>
    <property type="project" value="InterPro"/>
</dbReference>
<comment type="caution">
    <text evidence="5">The sequence shown here is derived from an EMBL/GenBank/DDBJ whole genome shotgun (WGS) entry which is preliminary data.</text>
</comment>
<keyword evidence="6" id="KW-1185">Reference proteome</keyword>
<organism evidence="5 6">
    <name type="scientific">Sulfuracidifex metallicus DSM 6482 = JCM 9184</name>
    <dbReference type="NCBI Taxonomy" id="523847"/>
    <lineage>
        <taxon>Archaea</taxon>
        <taxon>Thermoproteota</taxon>
        <taxon>Thermoprotei</taxon>
        <taxon>Sulfolobales</taxon>
        <taxon>Sulfolobaceae</taxon>
        <taxon>Sulfuracidifex</taxon>
    </lineage>
</organism>
<dbReference type="GO" id="GO:0006412">
    <property type="term" value="P:translation"/>
    <property type="evidence" value="ECO:0007669"/>
    <property type="project" value="UniProtKB-UniRule"/>
</dbReference>